<evidence type="ECO:0000256" key="5">
    <source>
        <dbReference type="SAM" id="MobiDB-lite"/>
    </source>
</evidence>
<dbReference type="GO" id="GO:0031267">
    <property type="term" value="F:small GTPase binding"/>
    <property type="evidence" value="ECO:0007669"/>
    <property type="project" value="TreeGrafter"/>
</dbReference>
<dbReference type="CDD" id="cd17688">
    <property type="entry name" value="RUN_SGSM3"/>
    <property type="match status" value="1"/>
</dbReference>
<dbReference type="InterPro" id="IPR050302">
    <property type="entry name" value="Rab_GAP_TBC_domain"/>
</dbReference>
<dbReference type="OrthoDB" id="44736at2759"/>
<dbReference type="SUPFAM" id="SSF50044">
    <property type="entry name" value="SH3-domain"/>
    <property type="match status" value="1"/>
</dbReference>
<evidence type="ECO:0000256" key="4">
    <source>
        <dbReference type="PROSITE-ProRule" id="PRU00192"/>
    </source>
</evidence>
<proteinExistence type="inferred from homology"/>
<evidence type="ECO:0000313" key="9">
    <source>
        <dbReference type="EMBL" id="TRY67052.1"/>
    </source>
</evidence>
<dbReference type="InterPro" id="IPR037213">
    <property type="entry name" value="Run_dom_sf"/>
</dbReference>
<dbReference type="Proteomes" id="UP000318571">
    <property type="component" value="Chromosome 4"/>
</dbReference>
<dbReference type="AlphaFoldDB" id="A0A553NNN0"/>
<dbReference type="PANTHER" id="PTHR47219">
    <property type="entry name" value="RAB GTPASE-ACTIVATING PROTEIN 1-LIKE"/>
    <property type="match status" value="1"/>
</dbReference>
<evidence type="ECO:0000313" key="10">
    <source>
        <dbReference type="Proteomes" id="UP000318571"/>
    </source>
</evidence>
<dbReference type="InterPro" id="IPR004012">
    <property type="entry name" value="Run_dom"/>
</dbReference>
<dbReference type="Gene3D" id="1.10.10.750">
    <property type="entry name" value="Ypt/Rab-GAP domain of gyp1p, domain 1"/>
    <property type="match status" value="1"/>
</dbReference>
<dbReference type="Gene3D" id="1.10.8.270">
    <property type="entry name" value="putative rabgap domain of human tbc1 domain family member 14 like domains"/>
    <property type="match status" value="1"/>
</dbReference>
<dbReference type="EMBL" id="VCGU01000011">
    <property type="protein sequence ID" value="TRY67052.1"/>
    <property type="molecule type" value="Genomic_DNA"/>
</dbReference>
<comment type="caution">
    <text evidence="9">The sequence shown here is derived from an EMBL/GenBank/DDBJ whole genome shotgun (WGS) entry which is preliminary data.</text>
</comment>
<evidence type="ECO:0000259" key="6">
    <source>
        <dbReference type="PROSITE" id="PS50002"/>
    </source>
</evidence>
<organism evidence="9 10">
    <name type="scientific">Tigriopus californicus</name>
    <name type="common">Marine copepod</name>
    <dbReference type="NCBI Taxonomy" id="6832"/>
    <lineage>
        <taxon>Eukaryota</taxon>
        <taxon>Metazoa</taxon>
        <taxon>Ecdysozoa</taxon>
        <taxon>Arthropoda</taxon>
        <taxon>Crustacea</taxon>
        <taxon>Multicrustacea</taxon>
        <taxon>Hexanauplia</taxon>
        <taxon>Copepoda</taxon>
        <taxon>Harpacticoida</taxon>
        <taxon>Harpacticidae</taxon>
        <taxon>Tigriopus</taxon>
    </lineage>
</organism>
<dbReference type="Gene3D" id="1.20.58.900">
    <property type="match status" value="1"/>
</dbReference>
<dbReference type="InterPro" id="IPR000195">
    <property type="entry name" value="Rab-GAP-TBC_dom"/>
</dbReference>
<accession>A0A553NNN0</accession>
<sequence length="805" mass="91977">MSALTRSKSLFVEKPKHEDYLGPGGLQQVVSAVDDEEEEGSRLDLNFGDSGVNENPEGVLPPQEGPFSALTPSMWPSNLSQPESKDDIEHFDEFGFRIDREDGPEDTSNRLLSQPFQDDPQKRLKWIAHMEFAQASNGNGDTLGWDRMVENITRTEKLRAMVKEGVPHSLRSHIWMRLSGAIQKRQESDVTYKQIVRASSNDHLMTSRQIEKDLLRTMPTNACFNSLKATGIPRLRRILRGIAWLYPDIGYCQGMGMIVAIFLLIMEEEDSFWIMASVVEELLPASYFSPSLVGAQADQLVLRGLIASCLPNLDGLLQEHDIEISLITLNWFLTLYSSVLHIKILLRLWDLILCEGSKVLFQIALGMLRLHETELSQQDNSAAIFNFLSTLPIKINDIDSLMKAMEDVRPTITDIIIEDNRRRHVAFLLSEQGSWRGDLERHITGSKIKLTKRTMKRSKSVMDLLLFPKPKEGQNNSKSKNIMQTEVLINLREAILRLAQYFQAADPASFADVDINADYSMESHVRDHETFLAISKSKRKRARAVLDFERRDDDELGFRKNDIITIISQRDEHCWVGELNGLQGWFPAKLVTVLDERSKQYSFAGDDSVSQAVTDLVRGSLCPAIKQVLEHGLRRSPLLLGPCHPWLFIEEAALKEVEKDFKSVYSRLVLCKTFRLNEDGKVLSPEELLFRCVEAVNFTHNPSHAQMDVKLRSLVAFGLNEQVLHLWLEALASNEDVVRKWFHPWSFMSSPGWVQIKCELRILSQFSFNLNPDWEVRSSLRDEQKPLQEGVKDMLVKHHLFSWDL</sequence>
<dbReference type="SMART" id="SM00593">
    <property type="entry name" value="RUN"/>
    <property type="match status" value="1"/>
</dbReference>
<keyword evidence="10" id="KW-1185">Reference proteome</keyword>
<dbReference type="Pfam" id="PF00018">
    <property type="entry name" value="SH3_1"/>
    <property type="match status" value="1"/>
</dbReference>
<evidence type="ECO:0000259" key="7">
    <source>
        <dbReference type="PROSITE" id="PS50086"/>
    </source>
</evidence>
<protein>
    <recommendedName>
        <fullName evidence="3">RUN and TBC1 domain-containing protein 3</fullName>
    </recommendedName>
</protein>
<dbReference type="InterPro" id="IPR036028">
    <property type="entry name" value="SH3-like_dom_sf"/>
</dbReference>
<dbReference type="SMART" id="SM00326">
    <property type="entry name" value="SH3"/>
    <property type="match status" value="1"/>
</dbReference>
<dbReference type="SMART" id="SM00164">
    <property type="entry name" value="TBC"/>
    <property type="match status" value="1"/>
</dbReference>
<comment type="similarity">
    <text evidence="1">Belongs to the small G protein signaling modulator family.</text>
</comment>
<dbReference type="SUPFAM" id="SSF140741">
    <property type="entry name" value="RUN domain-like"/>
    <property type="match status" value="1"/>
</dbReference>
<dbReference type="SUPFAM" id="SSF47923">
    <property type="entry name" value="Ypt/Rab-GAP domain of gyp1p"/>
    <property type="match status" value="2"/>
</dbReference>
<dbReference type="Gene3D" id="1.10.472.80">
    <property type="entry name" value="Ypt/Rab-GAP domain of gyp1p, domain 3"/>
    <property type="match status" value="1"/>
</dbReference>
<dbReference type="Pfam" id="PF00566">
    <property type="entry name" value="RabGAP-TBC"/>
    <property type="match status" value="1"/>
</dbReference>
<feature type="domain" description="RUN" evidence="8">
    <location>
        <begin position="612"/>
        <end position="775"/>
    </location>
</feature>
<evidence type="ECO:0000256" key="3">
    <source>
        <dbReference type="ARBA" id="ARBA00030864"/>
    </source>
</evidence>
<gene>
    <name evidence="9" type="ORF">TCAL_07812</name>
</gene>
<reference evidence="9 10" key="1">
    <citation type="journal article" date="2018" name="Nat. Ecol. Evol.">
        <title>Genomic signatures of mitonuclear coevolution across populations of Tigriopus californicus.</title>
        <authorList>
            <person name="Barreto F.S."/>
            <person name="Watson E.T."/>
            <person name="Lima T.G."/>
            <person name="Willett C.S."/>
            <person name="Edmands S."/>
            <person name="Li W."/>
            <person name="Burton R.S."/>
        </authorList>
    </citation>
    <scope>NUCLEOTIDE SEQUENCE [LARGE SCALE GENOMIC DNA]</scope>
    <source>
        <strain evidence="9 10">San Diego</strain>
    </source>
</reference>
<dbReference type="InterPro" id="IPR035969">
    <property type="entry name" value="Rab-GAP_TBC_sf"/>
</dbReference>
<dbReference type="PROSITE" id="PS50002">
    <property type="entry name" value="SH3"/>
    <property type="match status" value="1"/>
</dbReference>
<feature type="region of interest" description="Disordered" evidence="5">
    <location>
        <begin position="34"/>
        <end position="67"/>
    </location>
</feature>
<dbReference type="GO" id="GO:0005096">
    <property type="term" value="F:GTPase activator activity"/>
    <property type="evidence" value="ECO:0007669"/>
    <property type="project" value="TreeGrafter"/>
</dbReference>
<feature type="domain" description="SH3" evidence="6">
    <location>
        <begin position="537"/>
        <end position="596"/>
    </location>
</feature>
<dbReference type="FunFam" id="1.10.472.80:FF:000012">
    <property type="entry name" value="Small G protein signaling modulator 3"/>
    <property type="match status" value="1"/>
</dbReference>
<dbReference type="OMA" id="EIVQKWY"/>
<dbReference type="PROSITE" id="PS50826">
    <property type="entry name" value="RUN"/>
    <property type="match status" value="1"/>
</dbReference>
<feature type="domain" description="Rab-GAP TBC" evidence="7">
    <location>
        <begin position="165"/>
        <end position="356"/>
    </location>
</feature>
<keyword evidence="2 4" id="KW-0728">SH3 domain</keyword>
<dbReference type="PROSITE" id="PS50086">
    <property type="entry name" value="TBC_RABGAP"/>
    <property type="match status" value="1"/>
</dbReference>
<dbReference type="InterPro" id="IPR001452">
    <property type="entry name" value="SH3_domain"/>
</dbReference>
<name>A0A553NNN0_TIGCA</name>
<dbReference type="PANTHER" id="PTHR47219:SF13">
    <property type="entry name" value="RUN AND TBC1 DOMAIN-CONTAINING PROTEIN 3"/>
    <property type="match status" value="1"/>
</dbReference>
<dbReference type="FunFam" id="1.10.8.270:FF:000013">
    <property type="entry name" value="Small G protein signaling modulator 3"/>
    <property type="match status" value="1"/>
</dbReference>
<dbReference type="STRING" id="6832.A0A553NNN0"/>
<dbReference type="Pfam" id="PF02759">
    <property type="entry name" value="RUN"/>
    <property type="match status" value="1"/>
</dbReference>
<evidence type="ECO:0000259" key="8">
    <source>
        <dbReference type="PROSITE" id="PS50826"/>
    </source>
</evidence>
<evidence type="ECO:0000256" key="1">
    <source>
        <dbReference type="ARBA" id="ARBA00006296"/>
    </source>
</evidence>
<dbReference type="FunFam" id="2.30.30.40:FF:000115">
    <property type="entry name" value="Small G protein signaling modulator 3 homolog"/>
    <property type="match status" value="1"/>
</dbReference>
<evidence type="ECO:0000256" key="2">
    <source>
        <dbReference type="ARBA" id="ARBA00022443"/>
    </source>
</evidence>